<evidence type="ECO:0000313" key="3">
    <source>
        <dbReference type="EMBL" id="CAB3263935.1"/>
    </source>
</evidence>
<evidence type="ECO:0000256" key="1">
    <source>
        <dbReference type="SAM" id="MobiDB-lite"/>
    </source>
</evidence>
<dbReference type="InterPro" id="IPR040843">
    <property type="entry name" value="RAMA"/>
</dbReference>
<feature type="compositionally biased region" description="Acidic residues" evidence="1">
    <location>
        <begin position="44"/>
        <end position="57"/>
    </location>
</feature>
<dbReference type="Pfam" id="PF18755">
    <property type="entry name" value="RAMA"/>
    <property type="match status" value="1"/>
</dbReference>
<dbReference type="SUPFAM" id="SSF102712">
    <property type="entry name" value="JAB1/MPN domain"/>
    <property type="match status" value="1"/>
</dbReference>
<dbReference type="PANTHER" id="PTHR10410">
    <property type="entry name" value="EUKARYOTIC TRANSLATION INITIATION FACTOR 3 -RELATED"/>
    <property type="match status" value="1"/>
</dbReference>
<dbReference type="CDD" id="cd08067">
    <property type="entry name" value="MPN_2A_DUB"/>
    <property type="match status" value="1"/>
</dbReference>
<sequence length="473" mass="53005">MSQLKSTMSNDNVTPTDATMSTTMHVQAQPNEQEKPPSRQPSMDNDEDDGTPDDTESLDSNSSRKDTSPRSGRNFSRGVTMNTLVQEGVLEPGPGVLSIDYLGQKYCGDLLPDGKIFWENVQFASPSSWATYIKKKINPAKKSGCGWNSVKYKGKKLDKLKLNWFRKNSGNAVPGLSPASNCDEDLVGQPTTLILDNKMVRERKSIKYSEIKLQGSLDPNTIVEFEQFDENMGKGQPFSVVISTSVLLIIDFHSHLTTSEVAGYLGGRWNPNDRCLYIMQAFPCKCKLCDQENAVIVEQEISNSLAARQLMRVGWYHSHPTSQAEPTLRDIDVQYEMQCNNIASHPTVAFINSPFDVRDSTRSESVYSAFWVAPPPDGSPEQAYGVPMRVKYTESIDHTIHQDILHELRLLVDYYKLHTDVITFTKLWRGTMTYLDKIKLSLTAKLPKDKSGAQLIQFVQEILTKACQPGSLT</sequence>
<dbReference type="InterPro" id="IPR037518">
    <property type="entry name" value="MPN"/>
</dbReference>
<dbReference type="AlphaFoldDB" id="A0A6F9DLY9"/>
<dbReference type="EMBL" id="LR788073">
    <property type="protein sequence ID" value="CAB3263935.1"/>
    <property type="molecule type" value="mRNA"/>
</dbReference>
<name>A0A6F9DLY9_9ASCI</name>
<dbReference type="GO" id="GO:0008237">
    <property type="term" value="F:metallopeptidase activity"/>
    <property type="evidence" value="ECO:0007669"/>
    <property type="project" value="InterPro"/>
</dbReference>
<feature type="compositionally biased region" description="Polar residues" evidence="1">
    <location>
        <begin position="1"/>
        <end position="31"/>
    </location>
</feature>
<organism evidence="3">
    <name type="scientific">Phallusia mammillata</name>
    <dbReference type="NCBI Taxonomy" id="59560"/>
    <lineage>
        <taxon>Eukaryota</taxon>
        <taxon>Metazoa</taxon>
        <taxon>Chordata</taxon>
        <taxon>Tunicata</taxon>
        <taxon>Ascidiacea</taxon>
        <taxon>Phlebobranchia</taxon>
        <taxon>Ascidiidae</taxon>
        <taxon>Phallusia</taxon>
    </lineage>
</organism>
<feature type="domain" description="MPN" evidence="2">
    <location>
        <begin position="240"/>
        <end position="370"/>
    </location>
</feature>
<dbReference type="InterPro" id="IPR050242">
    <property type="entry name" value="JAMM_MPN+_peptidase_M67A"/>
</dbReference>
<dbReference type="Gene3D" id="3.40.140.10">
    <property type="entry name" value="Cytidine Deaminase, domain 2"/>
    <property type="match status" value="1"/>
</dbReference>
<dbReference type="InterPro" id="IPR000555">
    <property type="entry name" value="JAMM/MPN+_dom"/>
</dbReference>
<accession>A0A6F9DLY9</accession>
<reference evidence="3" key="1">
    <citation type="submission" date="2020-04" db="EMBL/GenBank/DDBJ databases">
        <authorList>
            <person name="Neveu A P."/>
        </authorList>
    </citation>
    <scope>NUCLEOTIDE SEQUENCE</scope>
    <source>
        <tissue evidence="3">Whole embryo</tissue>
    </source>
</reference>
<dbReference type="PROSITE" id="PS50249">
    <property type="entry name" value="MPN"/>
    <property type="match status" value="1"/>
</dbReference>
<gene>
    <name evidence="3" type="primary">Mpnd</name>
</gene>
<dbReference type="Pfam" id="PF01398">
    <property type="entry name" value="JAB"/>
    <property type="match status" value="1"/>
</dbReference>
<evidence type="ECO:0000259" key="2">
    <source>
        <dbReference type="PROSITE" id="PS50249"/>
    </source>
</evidence>
<feature type="region of interest" description="Disordered" evidence="1">
    <location>
        <begin position="1"/>
        <end position="79"/>
    </location>
</feature>
<feature type="compositionally biased region" description="Polar residues" evidence="1">
    <location>
        <begin position="69"/>
        <end position="79"/>
    </location>
</feature>
<protein>
    <submittedName>
        <fullName evidence="3">MPN domain-containing protein-like</fullName>
    </submittedName>
</protein>
<proteinExistence type="evidence at transcript level"/>